<dbReference type="PANTHER" id="PTHR23508:SF10">
    <property type="entry name" value="CARBOXYLIC ACID TRANSPORTER PROTEIN HOMOLOG"/>
    <property type="match status" value="1"/>
</dbReference>
<dbReference type="PROSITE" id="PS50850">
    <property type="entry name" value="MFS"/>
    <property type="match status" value="1"/>
</dbReference>
<dbReference type="InterPro" id="IPR020846">
    <property type="entry name" value="MFS_dom"/>
</dbReference>
<feature type="transmembrane region" description="Helical" evidence="6">
    <location>
        <begin position="332"/>
        <end position="352"/>
    </location>
</feature>
<evidence type="ECO:0000313" key="9">
    <source>
        <dbReference type="Proteomes" id="UP000503399"/>
    </source>
</evidence>
<feature type="transmembrane region" description="Helical" evidence="6">
    <location>
        <begin position="421"/>
        <end position="442"/>
    </location>
</feature>
<sequence length="478" mass="51181">MEHEGRDAEADLTRALDEAPLDVFHLRAVLTAGMGFFTDAYDLFIIGAALVLIKGEWHPGKALLGLLGSTALAAAFLGAFVFGRIADRYGRKKVYGLEAGLMAAGALLSAFAPNILWLIAFRFVLGVGVGGDYPVSAVLMSEYANIKDRGRLVGLVFSMQALGLLAGPVVALTLVNAGLSPDLAWRLMLGLGAIPAAAVIWFRRRLPESPRFQARVLGQAQHAARELETFTGGQVRAGSRALAARRLPVADLVRQPRMLLTLAGTAGTWFLFDYAYYGNSISTPFIMKLVAPHAALPQAMAWTLIIFAVFALPGYIAAFTLVDRIGHRRLQLWGFAVMGLAFLAIAVLPGVTRHALPFLLLYGASYFFAEFGPNTTTFILASELYPASLRTTAHGISSGVAKFGAFLGVFVFPLLSAQLGLNGTLFVAFLFSVAGFALTLVLPEPSGRSIEELGGDREAEIVPARQAEGRRSEPVAVR</sequence>
<proteinExistence type="predicted"/>
<feature type="transmembrane region" description="Helical" evidence="6">
    <location>
        <begin position="183"/>
        <end position="202"/>
    </location>
</feature>
<feature type="transmembrane region" description="Helical" evidence="6">
    <location>
        <begin position="62"/>
        <end position="82"/>
    </location>
</feature>
<feature type="transmembrane region" description="Helical" evidence="6">
    <location>
        <begin position="358"/>
        <end position="381"/>
    </location>
</feature>
<dbReference type="KEGG" id="hfv:R50_2383"/>
<feature type="transmembrane region" description="Helical" evidence="6">
    <location>
        <begin position="152"/>
        <end position="177"/>
    </location>
</feature>
<keyword evidence="3 6" id="KW-0812">Transmembrane</keyword>
<dbReference type="InterPro" id="IPR005829">
    <property type="entry name" value="Sugar_transporter_CS"/>
</dbReference>
<keyword evidence="2" id="KW-0813">Transport</keyword>
<dbReference type="InterPro" id="IPR036259">
    <property type="entry name" value="MFS_trans_sf"/>
</dbReference>
<keyword evidence="5 6" id="KW-0472">Membrane</keyword>
<dbReference type="Gene3D" id="1.20.1250.20">
    <property type="entry name" value="MFS general substrate transporter like domains"/>
    <property type="match status" value="1"/>
</dbReference>
<feature type="domain" description="Major facilitator superfamily (MFS) profile" evidence="7">
    <location>
        <begin position="28"/>
        <end position="447"/>
    </location>
</feature>
<keyword evidence="9" id="KW-1185">Reference proteome</keyword>
<dbReference type="AlphaFoldDB" id="A0A6F8ZJV4"/>
<dbReference type="GO" id="GO:0046943">
    <property type="term" value="F:carboxylic acid transmembrane transporter activity"/>
    <property type="evidence" value="ECO:0007669"/>
    <property type="project" value="TreeGrafter"/>
</dbReference>
<evidence type="ECO:0000256" key="2">
    <source>
        <dbReference type="ARBA" id="ARBA00022448"/>
    </source>
</evidence>
<evidence type="ECO:0000256" key="3">
    <source>
        <dbReference type="ARBA" id="ARBA00022692"/>
    </source>
</evidence>
<organism evidence="8 9">
    <name type="scientific">Candidatus Hydrogenisulfobacillus filiaventi</name>
    <dbReference type="NCBI Taxonomy" id="2707344"/>
    <lineage>
        <taxon>Bacteria</taxon>
        <taxon>Bacillati</taxon>
        <taxon>Bacillota</taxon>
        <taxon>Clostridia</taxon>
        <taxon>Eubacteriales</taxon>
        <taxon>Clostridiales Family XVII. Incertae Sedis</taxon>
        <taxon>Candidatus Hydrogenisulfobacillus</taxon>
    </lineage>
</organism>
<evidence type="ECO:0000259" key="7">
    <source>
        <dbReference type="PROSITE" id="PS50850"/>
    </source>
</evidence>
<evidence type="ECO:0000313" key="8">
    <source>
        <dbReference type="EMBL" id="CAB1129880.1"/>
    </source>
</evidence>
<feature type="transmembrane region" description="Helical" evidence="6">
    <location>
        <begin position="299"/>
        <end position="320"/>
    </location>
</feature>
<dbReference type="SUPFAM" id="SSF103473">
    <property type="entry name" value="MFS general substrate transporter"/>
    <property type="match status" value="1"/>
</dbReference>
<feature type="transmembrane region" description="Helical" evidence="6">
    <location>
        <begin position="94"/>
        <end position="113"/>
    </location>
</feature>
<dbReference type="Pfam" id="PF00083">
    <property type="entry name" value="Sugar_tr"/>
    <property type="match status" value="1"/>
</dbReference>
<dbReference type="PROSITE" id="PS00217">
    <property type="entry name" value="SUGAR_TRANSPORT_2"/>
    <property type="match status" value="1"/>
</dbReference>
<feature type="transmembrane region" description="Helical" evidence="6">
    <location>
        <begin position="259"/>
        <end position="279"/>
    </location>
</feature>
<keyword evidence="4 6" id="KW-1133">Transmembrane helix</keyword>
<comment type="subcellular location">
    <subcellularLocation>
        <location evidence="1">Cell membrane</location>
        <topology evidence="1">Multi-pass membrane protein</topology>
    </subcellularLocation>
</comment>
<dbReference type="InterPro" id="IPR005828">
    <property type="entry name" value="MFS_sugar_transport-like"/>
</dbReference>
<feature type="transmembrane region" description="Helical" evidence="6">
    <location>
        <begin position="119"/>
        <end position="140"/>
    </location>
</feature>
<evidence type="ECO:0000256" key="5">
    <source>
        <dbReference type="ARBA" id="ARBA00023136"/>
    </source>
</evidence>
<evidence type="ECO:0000256" key="4">
    <source>
        <dbReference type="ARBA" id="ARBA00022989"/>
    </source>
</evidence>
<dbReference type="PANTHER" id="PTHR23508">
    <property type="entry name" value="CARBOXYLIC ACID TRANSPORTER PROTEIN HOMOLOG"/>
    <property type="match status" value="1"/>
</dbReference>
<feature type="transmembrane region" description="Helical" evidence="6">
    <location>
        <begin position="28"/>
        <end position="50"/>
    </location>
</feature>
<dbReference type="GO" id="GO:0005886">
    <property type="term" value="C:plasma membrane"/>
    <property type="evidence" value="ECO:0007669"/>
    <property type="project" value="UniProtKB-SubCell"/>
</dbReference>
<evidence type="ECO:0000256" key="6">
    <source>
        <dbReference type="SAM" id="Phobius"/>
    </source>
</evidence>
<reference evidence="8 9" key="1">
    <citation type="submission" date="2020-02" db="EMBL/GenBank/DDBJ databases">
        <authorList>
            <person name="Hogendoorn C."/>
        </authorList>
    </citation>
    <scope>NUCLEOTIDE SEQUENCE [LARGE SCALE GENOMIC DNA]</scope>
    <source>
        <strain evidence="8">R501</strain>
    </source>
</reference>
<protein>
    <submittedName>
        <fullName evidence="8">MFS transporter</fullName>
    </submittedName>
</protein>
<name>A0A6F8ZJV4_9FIRM</name>
<evidence type="ECO:0000256" key="1">
    <source>
        <dbReference type="ARBA" id="ARBA00004651"/>
    </source>
</evidence>
<gene>
    <name evidence="8" type="ORF">R50_2383</name>
</gene>
<feature type="transmembrane region" description="Helical" evidence="6">
    <location>
        <begin position="393"/>
        <end position="415"/>
    </location>
</feature>
<dbReference type="EMBL" id="LR778114">
    <property type="protein sequence ID" value="CAB1129880.1"/>
    <property type="molecule type" value="Genomic_DNA"/>
</dbReference>
<dbReference type="Proteomes" id="UP000503399">
    <property type="component" value="Chromosome"/>
</dbReference>
<accession>A0A6F8ZJV4</accession>